<sequence length="49" mass="5480">MVVKQHLRKLVVLMLLLFFCCAHFSEQLAGAEPVGKDPLNCDQPPEISL</sequence>
<reference evidence="2" key="1">
    <citation type="submission" date="2014-09" db="EMBL/GenBank/DDBJ databases">
        <authorList>
            <person name="Magalhaes I.L.F."/>
            <person name="Oliveira U."/>
            <person name="Santos F.R."/>
            <person name="Vidigal T.H.D.A."/>
            <person name="Brescovit A.D."/>
            <person name="Santos A.J."/>
        </authorList>
    </citation>
    <scope>NUCLEOTIDE SEQUENCE</scope>
    <source>
        <tissue evidence="2">Shoot tissue taken approximately 20 cm above the soil surface</tissue>
    </source>
</reference>
<protein>
    <submittedName>
        <fullName evidence="2">Uncharacterized protein</fullName>
    </submittedName>
</protein>
<feature type="signal peptide" evidence="1">
    <location>
        <begin position="1"/>
        <end position="22"/>
    </location>
</feature>
<accession>A0A0A9HE64</accession>
<reference evidence="2" key="2">
    <citation type="journal article" date="2015" name="Data Brief">
        <title>Shoot transcriptome of the giant reed, Arundo donax.</title>
        <authorList>
            <person name="Barrero R.A."/>
            <person name="Guerrero F.D."/>
            <person name="Moolhuijzen P."/>
            <person name="Goolsby J.A."/>
            <person name="Tidwell J."/>
            <person name="Bellgard S.E."/>
            <person name="Bellgard M.I."/>
        </authorList>
    </citation>
    <scope>NUCLEOTIDE SEQUENCE</scope>
    <source>
        <tissue evidence="2">Shoot tissue taken approximately 20 cm above the soil surface</tissue>
    </source>
</reference>
<feature type="chain" id="PRO_5002048182" evidence="1">
    <location>
        <begin position="23"/>
        <end position="49"/>
    </location>
</feature>
<name>A0A0A9HE64_ARUDO</name>
<organism evidence="2">
    <name type="scientific">Arundo donax</name>
    <name type="common">Giant reed</name>
    <name type="synonym">Donax arundinaceus</name>
    <dbReference type="NCBI Taxonomy" id="35708"/>
    <lineage>
        <taxon>Eukaryota</taxon>
        <taxon>Viridiplantae</taxon>
        <taxon>Streptophyta</taxon>
        <taxon>Embryophyta</taxon>
        <taxon>Tracheophyta</taxon>
        <taxon>Spermatophyta</taxon>
        <taxon>Magnoliopsida</taxon>
        <taxon>Liliopsida</taxon>
        <taxon>Poales</taxon>
        <taxon>Poaceae</taxon>
        <taxon>PACMAD clade</taxon>
        <taxon>Arundinoideae</taxon>
        <taxon>Arundineae</taxon>
        <taxon>Arundo</taxon>
    </lineage>
</organism>
<evidence type="ECO:0000313" key="2">
    <source>
        <dbReference type="EMBL" id="JAE31198.1"/>
    </source>
</evidence>
<proteinExistence type="predicted"/>
<keyword evidence="1" id="KW-0732">Signal</keyword>
<dbReference type="EMBL" id="GBRH01166698">
    <property type="protein sequence ID" value="JAE31198.1"/>
    <property type="molecule type" value="Transcribed_RNA"/>
</dbReference>
<dbReference type="AlphaFoldDB" id="A0A0A9HE64"/>
<evidence type="ECO:0000256" key="1">
    <source>
        <dbReference type="SAM" id="SignalP"/>
    </source>
</evidence>